<dbReference type="PANTHER" id="PTHR43792">
    <property type="entry name" value="GNAT FAMILY, PUTATIVE (AFU_ORTHOLOGUE AFUA_3G00765)-RELATED-RELATED"/>
    <property type="match status" value="1"/>
</dbReference>
<dbReference type="PANTHER" id="PTHR43792:SF8">
    <property type="entry name" value="[RIBOSOMAL PROTEIN US5]-ALANINE N-ACETYLTRANSFERASE"/>
    <property type="match status" value="1"/>
</dbReference>
<keyword evidence="6" id="KW-1185">Reference proteome</keyword>
<dbReference type="InterPro" id="IPR051531">
    <property type="entry name" value="N-acetyltransferase"/>
</dbReference>
<protein>
    <submittedName>
        <fullName evidence="5">RimJ/RimL family protein N-acetyltransferase</fullName>
    </submittedName>
</protein>
<evidence type="ECO:0000259" key="4">
    <source>
        <dbReference type="PROSITE" id="PS51186"/>
    </source>
</evidence>
<evidence type="ECO:0000313" key="5">
    <source>
        <dbReference type="EMBL" id="RZU02092.1"/>
    </source>
</evidence>
<name>A0A4Q7VZ22_9BURK</name>
<dbReference type="EMBL" id="SHKP01000004">
    <property type="protein sequence ID" value="RZU02092.1"/>
    <property type="molecule type" value="Genomic_DNA"/>
</dbReference>
<evidence type="ECO:0000313" key="6">
    <source>
        <dbReference type="Proteomes" id="UP000293671"/>
    </source>
</evidence>
<dbReference type="CDD" id="cd04301">
    <property type="entry name" value="NAT_SF"/>
    <property type="match status" value="1"/>
</dbReference>
<dbReference type="Gene3D" id="3.40.630.30">
    <property type="match status" value="1"/>
</dbReference>
<dbReference type="InterPro" id="IPR016181">
    <property type="entry name" value="Acyl_CoA_acyltransferase"/>
</dbReference>
<reference evidence="5 6" key="1">
    <citation type="submission" date="2019-02" db="EMBL/GenBank/DDBJ databases">
        <title>Genomic Encyclopedia of Type Strains, Phase IV (KMG-IV): sequencing the most valuable type-strain genomes for metagenomic binning, comparative biology and taxonomic classification.</title>
        <authorList>
            <person name="Goeker M."/>
        </authorList>
    </citation>
    <scope>NUCLEOTIDE SEQUENCE [LARGE SCALE GENOMIC DNA]</scope>
    <source>
        <strain evidence="5 6">DSM 19570</strain>
    </source>
</reference>
<dbReference type="PROSITE" id="PS51186">
    <property type="entry name" value="GNAT"/>
    <property type="match status" value="1"/>
</dbReference>
<dbReference type="InterPro" id="IPR000182">
    <property type="entry name" value="GNAT_dom"/>
</dbReference>
<evidence type="ECO:0000256" key="1">
    <source>
        <dbReference type="ARBA" id="ARBA00022679"/>
    </source>
</evidence>
<sequence length="180" mass="20355">MSLDVPTLVGERCVLRALVPADAESLRRHADDEAVWRNLFEGFPRPYTLEAAQEWCGPERDELFGLVWGIEVEHNVVGCIGLRPDHAGLRCNAEIGYWLGQAFWRRGIASEALDLVTHWAWAMRPELTRLYAPIFAWNEGSQAVARKAGYTLEAHLPQSAIKAGRVIDRVQYAAYRRNVV</sequence>
<comment type="similarity">
    <text evidence="3">Belongs to the acetyltransferase family. RimJ subfamily.</text>
</comment>
<comment type="caution">
    <text evidence="5">The sequence shown here is derived from an EMBL/GenBank/DDBJ whole genome shotgun (WGS) entry which is preliminary data.</text>
</comment>
<dbReference type="Pfam" id="PF13302">
    <property type="entry name" value="Acetyltransf_3"/>
    <property type="match status" value="1"/>
</dbReference>
<keyword evidence="1 5" id="KW-0808">Transferase</keyword>
<organism evidence="5 6">
    <name type="scientific">Rivibacter subsaxonicus</name>
    <dbReference type="NCBI Taxonomy" id="457575"/>
    <lineage>
        <taxon>Bacteria</taxon>
        <taxon>Pseudomonadati</taxon>
        <taxon>Pseudomonadota</taxon>
        <taxon>Betaproteobacteria</taxon>
        <taxon>Burkholderiales</taxon>
        <taxon>Rivibacter</taxon>
    </lineage>
</organism>
<gene>
    <name evidence="5" type="ORF">EV670_0111</name>
</gene>
<dbReference type="AlphaFoldDB" id="A0A4Q7VZ22"/>
<dbReference type="GO" id="GO:0016747">
    <property type="term" value="F:acyltransferase activity, transferring groups other than amino-acyl groups"/>
    <property type="evidence" value="ECO:0007669"/>
    <property type="project" value="InterPro"/>
</dbReference>
<dbReference type="SUPFAM" id="SSF55729">
    <property type="entry name" value="Acyl-CoA N-acyltransferases (Nat)"/>
    <property type="match status" value="1"/>
</dbReference>
<proteinExistence type="inferred from homology"/>
<feature type="domain" description="N-acetyltransferase" evidence="4">
    <location>
        <begin position="21"/>
        <end position="171"/>
    </location>
</feature>
<dbReference type="Proteomes" id="UP000293671">
    <property type="component" value="Unassembled WGS sequence"/>
</dbReference>
<keyword evidence="2" id="KW-0012">Acyltransferase</keyword>
<accession>A0A4Q7VZ22</accession>
<evidence type="ECO:0000256" key="2">
    <source>
        <dbReference type="ARBA" id="ARBA00023315"/>
    </source>
</evidence>
<evidence type="ECO:0000256" key="3">
    <source>
        <dbReference type="ARBA" id="ARBA00038502"/>
    </source>
</evidence>